<dbReference type="EMBL" id="FUHW01000024">
    <property type="protein sequence ID" value="SJM60464.1"/>
    <property type="molecule type" value="Genomic_DNA"/>
</dbReference>
<protein>
    <recommendedName>
        <fullName evidence="3">Asp23/Gls24 family envelope stress response protein</fullName>
    </recommendedName>
</protein>
<evidence type="ECO:0000313" key="2">
    <source>
        <dbReference type="Proteomes" id="UP000195913"/>
    </source>
</evidence>
<evidence type="ECO:0008006" key="3">
    <source>
        <dbReference type="Google" id="ProtNLM"/>
    </source>
</evidence>
<dbReference type="RefSeq" id="WP_086997050.1">
    <property type="nucleotide sequence ID" value="NZ_FUHW01000024.1"/>
</dbReference>
<keyword evidence="2" id="KW-1185">Reference proteome</keyword>
<dbReference type="AlphaFoldDB" id="A0A1R4FWZ9"/>
<accession>A0A1R4FWZ9</accession>
<organism evidence="1 2">
    <name type="scientific">Arthrobacter rhombi</name>
    <dbReference type="NCBI Taxonomy" id="71253"/>
    <lineage>
        <taxon>Bacteria</taxon>
        <taxon>Bacillati</taxon>
        <taxon>Actinomycetota</taxon>
        <taxon>Actinomycetes</taxon>
        <taxon>Micrococcales</taxon>
        <taxon>Micrococcaceae</taxon>
        <taxon>Arthrobacter</taxon>
    </lineage>
</organism>
<name>A0A1R4FWZ9_9MICC</name>
<reference evidence="1 2" key="1">
    <citation type="submission" date="2017-02" db="EMBL/GenBank/DDBJ databases">
        <authorList>
            <person name="Peterson S.W."/>
        </authorList>
    </citation>
    <scope>NUCLEOTIDE SEQUENCE [LARGE SCALE GENOMIC DNA]</scope>
    <source>
        <strain evidence="1 2">B Ar 00.02</strain>
    </source>
</reference>
<dbReference type="Proteomes" id="UP000195913">
    <property type="component" value="Unassembled WGS sequence"/>
</dbReference>
<gene>
    <name evidence="1" type="ORF">FM101_06285</name>
</gene>
<sequence>MTEPTVEPTPTEAARTAAITEVLETDGVAEVFPPTFAIVRALSSRPASPTEALRLRQGTEGTEARIDIGVEAGHRATDVARAVQQKIHTVLLGHGLKMAFVAVTVLEHGRADTGPWN</sequence>
<proteinExistence type="predicted"/>
<evidence type="ECO:0000313" key="1">
    <source>
        <dbReference type="EMBL" id="SJM60464.1"/>
    </source>
</evidence>